<dbReference type="AlphaFoldDB" id="A0A7C8MK37"/>
<sequence>MAASQKSTALTKRSASDALMPPPAAPKRIKRPRVVLDEDTYVSAISHIIRRDFYPGLAEIEAQRDYLNALGSKNNAWIRDTGNKLTQAMTPVPGGKRWRQSSSSQAELDKTPLGRAGQTPSVWGGDTPLTLAGTEVGEEEKQPEVNLDLGINAFQAKYISEDQESFSQIIDMQNAKRFEKNDWVRNGNRYPSKQRVAQQKVIEASKSTSEPSEAALRPSQNLDERQAGPTIHKHAGFNTLMFGPESIEPWAPTRAQIAEDTSLAPPKQVLYNNTRMPLESSEPARPPSPTLSAVRDAIAGNPRLTKSEVGYSGSETPRVNGYAFVDALPPSPEDSDEAAAPTDLLERYGAKASHATPFIIHEAQRREKLHNKMVERIGAKKTTGSSVRGVGTGLGIFAGETPKFLSAPTPARLLAGGTTPGRKHVGSLTPAAQKLLGGLGKTPRGSGAGGFASGSGLSREWTPTTARVRRRA</sequence>
<dbReference type="Pfam" id="PF09751">
    <property type="entry name" value="Es2"/>
    <property type="match status" value="1"/>
</dbReference>
<evidence type="ECO:0000313" key="5">
    <source>
        <dbReference type="EMBL" id="KAF2878175.1"/>
    </source>
</evidence>
<evidence type="ECO:0000256" key="3">
    <source>
        <dbReference type="ARBA" id="ARBA00023242"/>
    </source>
</evidence>
<dbReference type="PANTHER" id="PTHR12940">
    <property type="entry name" value="ES-2 PROTEIN - RELATED"/>
    <property type="match status" value="1"/>
</dbReference>
<comment type="caution">
    <text evidence="5">The sequence shown here is derived from an EMBL/GenBank/DDBJ whole genome shotgun (WGS) entry which is preliminary data.</text>
</comment>
<dbReference type="EMBL" id="JAADJZ010000001">
    <property type="protein sequence ID" value="KAF2878175.1"/>
    <property type="molecule type" value="Genomic_DNA"/>
</dbReference>
<feature type="compositionally biased region" description="Polar residues" evidence="4">
    <location>
        <begin position="1"/>
        <end position="13"/>
    </location>
</feature>
<name>A0A7C8MK37_9PLEO</name>
<comment type="similarity">
    <text evidence="2">Belongs to the ESS2 family.</text>
</comment>
<evidence type="ECO:0000256" key="4">
    <source>
        <dbReference type="SAM" id="MobiDB-lite"/>
    </source>
</evidence>
<comment type="subcellular location">
    <subcellularLocation>
        <location evidence="1">Nucleus</location>
    </subcellularLocation>
</comment>
<feature type="region of interest" description="Disordered" evidence="4">
    <location>
        <begin position="92"/>
        <end position="126"/>
    </location>
</feature>
<gene>
    <name evidence="5" type="ORF">BDV95DRAFT_533367</name>
</gene>
<protein>
    <submittedName>
        <fullName evidence="5">Nuclear protein DGCR14</fullName>
    </submittedName>
</protein>
<proteinExistence type="inferred from homology"/>
<feature type="region of interest" description="Disordered" evidence="4">
    <location>
        <begin position="1"/>
        <end position="31"/>
    </location>
</feature>
<dbReference type="GO" id="GO:0071013">
    <property type="term" value="C:catalytic step 2 spliceosome"/>
    <property type="evidence" value="ECO:0007669"/>
    <property type="project" value="TreeGrafter"/>
</dbReference>
<keyword evidence="3" id="KW-0539">Nucleus</keyword>
<accession>A0A7C8MK37</accession>
<dbReference type="OrthoDB" id="19679at2759"/>
<dbReference type="PANTHER" id="PTHR12940:SF0">
    <property type="entry name" value="SPLICING FACTOR ESS-2 HOMOLOG"/>
    <property type="match status" value="1"/>
</dbReference>
<evidence type="ECO:0000313" key="6">
    <source>
        <dbReference type="Proteomes" id="UP000481861"/>
    </source>
</evidence>
<evidence type="ECO:0000256" key="1">
    <source>
        <dbReference type="ARBA" id="ARBA00004123"/>
    </source>
</evidence>
<organism evidence="5 6">
    <name type="scientific">Massariosphaeria phaeospora</name>
    <dbReference type="NCBI Taxonomy" id="100035"/>
    <lineage>
        <taxon>Eukaryota</taxon>
        <taxon>Fungi</taxon>
        <taxon>Dikarya</taxon>
        <taxon>Ascomycota</taxon>
        <taxon>Pezizomycotina</taxon>
        <taxon>Dothideomycetes</taxon>
        <taxon>Pleosporomycetidae</taxon>
        <taxon>Pleosporales</taxon>
        <taxon>Pleosporales incertae sedis</taxon>
        <taxon>Massariosphaeria</taxon>
    </lineage>
</organism>
<keyword evidence="6" id="KW-1185">Reference proteome</keyword>
<feature type="region of interest" description="Disordered" evidence="4">
    <location>
        <begin position="202"/>
        <end position="227"/>
    </location>
</feature>
<dbReference type="InterPro" id="IPR019148">
    <property type="entry name" value="Nuclear_protein_DGCR14_ESS-2"/>
</dbReference>
<reference evidence="5 6" key="1">
    <citation type="submission" date="2020-01" db="EMBL/GenBank/DDBJ databases">
        <authorList>
            <consortium name="DOE Joint Genome Institute"/>
            <person name="Haridas S."/>
            <person name="Albert R."/>
            <person name="Binder M."/>
            <person name="Bloem J."/>
            <person name="Labutti K."/>
            <person name="Salamov A."/>
            <person name="Andreopoulos B."/>
            <person name="Baker S.E."/>
            <person name="Barry K."/>
            <person name="Bills G."/>
            <person name="Bluhm B.H."/>
            <person name="Cannon C."/>
            <person name="Castanera R."/>
            <person name="Culley D.E."/>
            <person name="Daum C."/>
            <person name="Ezra D."/>
            <person name="Gonzalez J.B."/>
            <person name="Henrissat B."/>
            <person name="Kuo A."/>
            <person name="Liang C."/>
            <person name="Lipzen A."/>
            <person name="Lutzoni F."/>
            <person name="Magnuson J."/>
            <person name="Mondo S."/>
            <person name="Nolan M."/>
            <person name="Ohm R."/>
            <person name="Pangilinan J."/>
            <person name="Park H.-J.H."/>
            <person name="Ramirez L."/>
            <person name="Alfaro M."/>
            <person name="Sun H."/>
            <person name="Tritt A."/>
            <person name="Yoshinaga Y."/>
            <person name="Zwiers L.-H.L."/>
            <person name="Turgeon B.G."/>
            <person name="Goodwin S.B."/>
            <person name="Spatafora J.W."/>
            <person name="Crous P.W."/>
            <person name="Grigoriev I.V."/>
        </authorList>
    </citation>
    <scope>NUCLEOTIDE SEQUENCE [LARGE SCALE GENOMIC DNA]</scope>
    <source>
        <strain evidence="5 6">CBS 611.86</strain>
    </source>
</reference>
<feature type="region of interest" description="Disordered" evidence="4">
    <location>
        <begin position="435"/>
        <end position="472"/>
    </location>
</feature>
<dbReference type="Proteomes" id="UP000481861">
    <property type="component" value="Unassembled WGS sequence"/>
</dbReference>
<evidence type="ECO:0000256" key="2">
    <source>
        <dbReference type="ARBA" id="ARBA00009072"/>
    </source>
</evidence>